<evidence type="ECO:0000313" key="3">
    <source>
        <dbReference type="EMBL" id="GAA0650147.1"/>
    </source>
</evidence>
<organism evidence="3 4">
    <name type="scientific">Salarchaeum japonicum</name>
    <dbReference type="NCBI Taxonomy" id="555573"/>
    <lineage>
        <taxon>Archaea</taxon>
        <taxon>Methanobacteriati</taxon>
        <taxon>Methanobacteriota</taxon>
        <taxon>Stenosarchaea group</taxon>
        <taxon>Halobacteria</taxon>
        <taxon>Halobacteriales</taxon>
        <taxon>Halobacteriaceae</taxon>
    </lineage>
</organism>
<dbReference type="Pfam" id="PF13343">
    <property type="entry name" value="SBP_bac_6"/>
    <property type="match status" value="1"/>
</dbReference>
<dbReference type="InterPro" id="IPR005948">
    <property type="entry name" value="ThiB-like"/>
</dbReference>
<keyword evidence="4" id="KW-1185">Reference proteome</keyword>
<dbReference type="GeneID" id="68571754"/>
<evidence type="ECO:0000256" key="2">
    <source>
        <dbReference type="SAM" id="MobiDB-lite"/>
    </source>
</evidence>
<evidence type="ECO:0000256" key="1">
    <source>
        <dbReference type="ARBA" id="ARBA00022729"/>
    </source>
</evidence>
<dbReference type="SUPFAM" id="SSF53850">
    <property type="entry name" value="Periplasmic binding protein-like II"/>
    <property type="match status" value="1"/>
</dbReference>
<dbReference type="RefSeq" id="WP_227261179.1">
    <property type="nucleotide sequence ID" value="NZ_BAAADU010000002.1"/>
</dbReference>
<dbReference type="Proteomes" id="UP001500194">
    <property type="component" value="Unassembled WGS sequence"/>
</dbReference>
<keyword evidence="1" id="KW-0732">Signal</keyword>
<comment type="caution">
    <text evidence="3">The sequence shown here is derived from an EMBL/GenBank/DDBJ whole genome shotgun (WGS) entry which is preliminary data.</text>
</comment>
<dbReference type="Gene3D" id="3.40.190.10">
    <property type="entry name" value="Periplasmic binding protein-like II"/>
    <property type="match status" value="2"/>
</dbReference>
<reference evidence="3 4" key="1">
    <citation type="journal article" date="2019" name="Int. J. Syst. Evol. Microbiol.">
        <title>The Global Catalogue of Microorganisms (GCM) 10K type strain sequencing project: providing services to taxonomists for standard genome sequencing and annotation.</title>
        <authorList>
            <consortium name="The Broad Institute Genomics Platform"/>
            <consortium name="The Broad Institute Genome Sequencing Center for Infectious Disease"/>
            <person name="Wu L."/>
            <person name="Ma J."/>
        </authorList>
    </citation>
    <scope>NUCLEOTIDE SEQUENCE [LARGE SCALE GENOMIC DNA]</scope>
    <source>
        <strain evidence="3 4">JCM 16327</strain>
    </source>
</reference>
<gene>
    <name evidence="3" type="ORF">GCM10009019_11180</name>
</gene>
<dbReference type="PANTHER" id="PTHR30006">
    <property type="entry name" value="THIAMINE-BINDING PERIPLASMIC PROTEIN-RELATED"/>
    <property type="match status" value="1"/>
</dbReference>
<dbReference type="NCBIfam" id="TIGR01254">
    <property type="entry name" value="sfuA"/>
    <property type="match status" value="1"/>
</dbReference>
<evidence type="ECO:0000313" key="4">
    <source>
        <dbReference type="Proteomes" id="UP001500194"/>
    </source>
</evidence>
<proteinExistence type="predicted"/>
<protein>
    <submittedName>
        <fullName evidence="3">Thiamine ABC transporter substrate binding subunit</fullName>
    </submittedName>
</protein>
<dbReference type="PROSITE" id="PS51257">
    <property type="entry name" value="PROKAR_LIPOPROTEIN"/>
    <property type="match status" value="1"/>
</dbReference>
<dbReference type="GO" id="GO:0015888">
    <property type="term" value="P:thiamine transport"/>
    <property type="evidence" value="ECO:0007669"/>
    <property type="project" value="InterPro"/>
</dbReference>
<dbReference type="AlphaFoldDB" id="A0AAV3T132"/>
<name>A0AAV3T132_9EURY</name>
<dbReference type="EMBL" id="BAAADU010000002">
    <property type="protein sequence ID" value="GAA0650147.1"/>
    <property type="molecule type" value="Genomic_DNA"/>
</dbReference>
<feature type="compositionally biased region" description="Low complexity" evidence="2">
    <location>
        <begin position="29"/>
        <end position="48"/>
    </location>
</feature>
<dbReference type="PANTHER" id="PTHR30006:SF2">
    <property type="entry name" value="ABC TRANSPORTER SUBSTRATE-BINDING PROTEIN"/>
    <property type="match status" value="1"/>
</dbReference>
<feature type="region of interest" description="Disordered" evidence="2">
    <location>
        <begin position="25"/>
        <end position="51"/>
    </location>
</feature>
<accession>A0AAV3T132</accession>
<dbReference type="GO" id="GO:0030975">
    <property type="term" value="F:thiamine binding"/>
    <property type="evidence" value="ECO:0007669"/>
    <property type="project" value="InterPro"/>
</dbReference>
<sequence length="372" mass="41044">MKRRTYLKTGGAAAIAGLAGCLNVSESNDGTTTDTTTGGTTEGTTTGTASEPDEPLTIATYDSFFGDEGTAGNWLKQAWEAERDTKIEFTAPSNGVNEFISRKKQGASIDADLFVGLNTGELVRVDEQLPDATLFDTPGGLSHASRIKDSLQIDPERRALPYDTGYISLVYDSTEIEEPQTFDDLTSPAYQGALLAENAQTSDPGRAFLLWTIHEMGADGYLDYWQDLVENDVRILDDWQPAYNAYMNRERPIVVSYSTDQVYYHGEDELPRHQIGFLNDQGYANPEAMARFADTNQPETAAAFMDFVLTDEAQANIAVNNVQFPATTTADLPDEYDQYAHEPPEPVTFTYEELAGNLDGWINEWARQIASN</sequence>